<protein>
    <recommendedName>
        <fullName evidence="5">Transmembrane protein</fullName>
    </recommendedName>
</protein>
<evidence type="ECO:0000256" key="1">
    <source>
        <dbReference type="SAM" id="MobiDB-lite"/>
    </source>
</evidence>
<name>A0ABP0RDV5_9DINO</name>
<keyword evidence="4" id="KW-1185">Reference proteome</keyword>
<evidence type="ECO:0000256" key="2">
    <source>
        <dbReference type="SAM" id="Phobius"/>
    </source>
</evidence>
<feature type="transmembrane region" description="Helical" evidence="2">
    <location>
        <begin position="413"/>
        <end position="442"/>
    </location>
</feature>
<keyword evidence="2" id="KW-1133">Transmembrane helix</keyword>
<dbReference type="EMBL" id="CAXAMN010025772">
    <property type="protein sequence ID" value="CAK9097750.1"/>
    <property type="molecule type" value="Genomic_DNA"/>
</dbReference>
<feature type="transmembrane region" description="Helical" evidence="2">
    <location>
        <begin position="454"/>
        <end position="482"/>
    </location>
</feature>
<dbReference type="Proteomes" id="UP001642484">
    <property type="component" value="Unassembled WGS sequence"/>
</dbReference>
<feature type="transmembrane region" description="Helical" evidence="2">
    <location>
        <begin position="280"/>
        <end position="299"/>
    </location>
</feature>
<evidence type="ECO:0000313" key="3">
    <source>
        <dbReference type="EMBL" id="CAK9097750.1"/>
    </source>
</evidence>
<feature type="transmembrane region" description="Helical" evidence="2">
    <location>
        <begin position="382"/>
        <end position="401"/>
    </location>
</feature>
<keyword evidence="2" id="KW-0472">Membrane</keyword>
<proteinExistence type="predicted"/>
<reference evidence="3 4" key="1">
    <citation type="submission" date="2024-02" db="EMBL/GenBank/DDBJ databases">
        <authorList>
            <person name="Chen Y."/>
            <person name="Shah S."/>
            <person name="Dougan E. K."/>
            <person name="Thang M."/>
            <person name="Chan C."/>
        </authorList>
    </citation>
    <scope>NUCLEOTIDE SEQUENCE [LARGE SCALE GENOMIC DNA]</scope>
</reference>
<feature type="transmembrane region" description="Helical" evidence="2">
    <location>
        <begin position="488"/>
        <end position="506"/>
    </location>
</feature>
<feature type="transmembrane region" description="Helical" evidence="2">
    <location>
        <begin position="251"/>
        <end position="274"/>
    </location>
</feature>
<comment type="caution">
    <text evidence="3">The sequence shown here is derived from an EMBL/GenBank/DDBJ whole genome shotgun (WGS) entry which is preliminary data.</text>
</comment>
<feature type="transmembrane region" description="Helical" evidence="2">
    <location>
        <begin position="119"/>
        <end position="142"/>
    </location>
</feature>
<gene>
    <name evidence="3" type="ORF">CCMP2556_LOCUS46369</name>
</gene>
<feature type="transmembrane region" description="Helical" evidence="2">
    <location>
        <begin position="154"/>
        <end position="171"/>
    </location>
</feature>
<evidence type="ECO:0000313" key="4">
    <source>
        <dbReference type="Proteomes" id="UP001642484"/>
    </source>
</evidence>
<organism evidence="3 4">
    <name type="scientific">Durusdinium trenchii</name>
    <dbReference type="NCBI Taxonomy" id="1381693"/>
    <lineage>
        <taxon>Eukaryota</taxon>
        <taxon>Sar</taxon>
        <taxon>Alveolata</taxon>
        <taxon>Dinophyceae</taxon>
        <taxon>Suessiales</taxon>
        <taxon>Symbiodiniaceae</taxon>
        <taxon>Durusdinium</taxon>
    </lineage>
</organism>
<evidence type="ECO:0008006" key="5">
    <source>
        <dbReference type="Google" id="ProtNLM"/>
    </source>
</evidence>
<feature type="region of interest" description="Disordered" evidence="1">
    <location>
        <begin position="1"/>
        <end position="23"/>
    </location>
</feature>
<accession>A0ABP0RDV5</accession>
<keyword evidence="2" id="KW-0812">Transmembrane</keyword>
<sequence length="534" mass="60413">MQSSHALAVDATVSSPGNDSSVDISVESIEEPPQPRDLIGEVTEWVTNMQVVRPELVRAISCHVALRQFGYAFRKKTAADKARFFAQSRAAEHLDEFWSHSWQLSAWRKILSLMFLKNGLAAATIGSLFSLLGFTLSMLQILPSTFGFGGKVSFWSTLFGLLAFFGSLFFWRKPFKPERVFLDVCCINQLDNREKSEGILSLGGILRNSRRMLVLWDATYIERLWCVFELAAFIRSRPPEEAPEVQIRPTLLGTCALAVIFGVTSIVVCLATLISHQQQALSYLIVISVLLLLILYPAAATFRGYFHSVDTLCDQMSKFHLQETKCACCVQGHDESTPVCDRDIVTRCIRAWFGDEASFEKQMQVTVSASVAEHLGEHLFPYWLLLVASVPFMWVMLDIAVENLLFMKLGQFWLFWLITGFGWWIAAFPCCFCVFLFVAKVLRKPRRYLCCDLLTNFLVILGLLPAFVLIFGFEVLIFLFFPFEAQEWVLAAVSSCFHGLLAALVWNAPRICRRKAEEPTVDAAHSFPQQLDLQ</sequence>